<dbReference type="UniPathway" id="UPA00034">
    <property type="reaction ID" value="UER00027"/>
</dbReference>
<accession>A0A2W1N4B7</accession>
<organism evidence="9 10">
    <name type="scientific">Putridiphycobacter roseus</name>
    <dbReference type="NCBI Taxonomy" id="2219161"/>
    <lineage>
        <taxon>Bacteria</taxon>
        <taxon>Pseudomonadati</taxon>
        <taxon>Bacteroidota</taxon>
        <taxon>Flavobacteriia</taxon>
        <taxon>Flavobacteriales</taxon>
        <taxon>Crocinitomicaceae</taxon>
        <taxon>Putridiphycobacter</taxon>
    </lineage>
</organism>
<evidence type="ECO:0000256" key="2">
    <source>
        <dbReference type="ARBA" id="ARBA00022793"/>
    </source>
</evidence>
<dbReference type="GO" id="GO:0008836">
    <property type="term" value="F:diaminopimelate decarboxylase activity"/>
    <property type="evidence" value="ECO:0007669"/>
    <property type="project" value="UniProtKB-UniRule"/>
</dbReference>
<keyword evidence="10" id="KW-1185">Reference proteome</keyword>
<keyword evidence="7" id="KW-0457">Lysine biosynthesis</keyword>
<comment type="pathway">
    <text evidence="7">Amino-acid biosynthesis; L-lysine biosynthesis via DAP pathway; L-lysine from DL-2,6-diaminopimelate: step 1/1.</text>
</comment>
<protein>
    <recommendedName>
        <fullName evidence="5 7">Diaminopimelate decarboxylase</fullName>
        <ecNumber evidence="5 7">4.1.1.20</ecNumber>
    </recommendedName>
</protein>
<evidence type="ECO:0000259" key="8">
    <source>
        <dbReference type="Pfam" id="PF02784"/>
    </source>
</evidence>
<keyword evidence="7" id="KW-0028">Amino-acid biosynthesis</keyword>
<dbReference type="AlphaFoldDB" id="A0A2W1N4B7"/>
<name>A0A2W1N4B7_9FLAO</name>
<evidence type="ECO:0000256" key="6">
    <source>
        <dbReference type="PIRSR" id="PIRSR600183-50"/>
    </source>
</evidence>
<sequence length="370" mass="41156">MNTPCFSYDMAILNETLHQLNDASSKRNYKVHYAVKANYNPQILDAIMLNGLGADCVSGREIAWALEAGFNSDKVVFAGVGKSDEEIAYAISNDIAMIHCEGLQEAITVNEIAKSQGKIVNIALRLNPNVNANTHAKITTGLSENKFGFSVIELNKLILMKDQLTNLNIQGLHFHIGSQIRDLNIFKSLCEKVNDYIRFFELNFNTLSYLNLGGGLGVNYDNPDAELIPDFEAYFATFEANLLEKNIEVHFELGRSVVAQCGKLYTKVLYVKESETKKFAVIDAGMTELLRPALYDAYHHIDFNGIAFKSDVQKYDVVGPICESSDCLGKDVQLPELRRGDILVIRSCGAYGESMSLNYNGRIKQAAVYC</sequence>
<dbReference type="PRINTS" id="PR01179">
    <property type="entry name" value="ODADCRBXLASE"/>
</dbReference>
<comment type="caution">
    <text evidence="9">The sequence shown here is derived from an EMBL/GenBank/DDBJ whole genome shotgun (WGS) entry which is preliminary data.</text>
</comment>
<dbReference type="Gene3D" id="3.20.20.10">
    <property type="entry name" value="Alanine racemase"/>
    <property type="match status" value="1"/>
</dbReference>
<dbReference type="PROSITE" id="PS00878">
    <property type="entry name" value="ODR_DC_2_1"/>
    <property type="match status" value="1"/>
</dbReference>
<evidence type="ECO:0000313" key="10">
    <source>
        <dbReference type="Proteomes" id="UP000249248"/>
    </source>
</evidence>
<dbReference type="InterPro" id="IPR002986">
    <property type="entry name" value="DAP_deCOOHase_LysA"/>
</dbReference>
<keyword evidence="4 7" id="KW-0456">Lyase</keyword>
<keyword evidence="3 6" id="KW-0663">Pyridoxal phosphate</keyword>
<dbReference type="PRINTS" id="PR01181">
    <property type="entry name" value="DAPDCRBXLASE"/>
</dbReference>
<proteinExistence type="predicted"/>
<feature type="active site" description="Proton donor" evidence="6">
    <location>
        <position position="322"/>
    </location>
</feature>
<dbReference type="InterPro" id="IPR022653">
    <property type="entry name" value="De-COase2_pyr-phos_BS"/>
</dbReference>
<evidence type="ECO:0000256" key="1">
    <source>
        <dbReference type="ARBA" id="ARBA00001933"/>
    </source>
</evidence>
<dbReference type="InterPro" id="IPR000183">
    <property type="entry name" value="Orn/DAP/Arg_de-COase"/>
</dbReference>
<dbReference type="SUPFAM" id="SSF50621">
    <property type="entry name" value="Alanine racemase C-terminal domain-like"/>
    <property type="match status" value="1"/>
</dbReference>
<dbReference type="CDD" id="cd06828">
    <property type="entry name" value="PLPDE_III_DapDC"/>
    <property type="match status" value="1"/>
</dbReference>
<dbReference type="GO" id="GO:0009089">
    <property type="term" value="P:lysine biosynthetic process via diaminopimelate"/>
    <property type="evidence" value="ECO:0007669"/>
    <property type="project" value="UniProtKB-UniRule"/>
</dbReference>
<dbReference type="EMBL" id="QKSB01000002">
    <property type="protein sequence ID" value="PZE17911.1"/>
    <property type="molecule type" value="Genomic_DNA"/>
</dbReference>
<keyword evidence="2 7" id="KW-0210">Decarboxylase</keyword>
<evidence type="ECO:0000256" key="7">
    <source>
        <dbReference type="RuleBase" id="RU003738"/>
    </source>
</evidence>
<reference evidence="9 10" key="1">
    <citation type="submission" date="2018-06" db="EMBL/GenBank/DDBJ databases">
        <title>The draft genome sequence of Crocinitomix sp. SM1701.</title>
        <authorList>
            <person name="Zhang X."/>
        </authorList>
    </citation>
    <scope>NUCLEOTIDE SEQUENCE [LARGE SCALE GENOMIC DNA]</scope>
    <source>
        <strain evidence="9 10">SM1701</strain>
    </source>
</reference>
<dbReference type="Gene3D" id="2.40.37.10">
    <property type="entry name" value="Lyase, Ornithine Decarboxylase, Chain A, domain 1"/>
    <property type="match status" value="1"/>
</dbReference>
<dbReference type="InterPro" id="IPR029066">
    <property type="entry name" value="PLP-binding_barrel"/>
</dbReference>
<dbReference type="PANTHER" id="PTHR43727">
    <property type="entry name" value="DIAMINOPIMELATE DECARBOXYLASE"/>
    <property type="match status" value="1"/>
</dbReference>
<dbReference type="FunFam" id="3.20.20.10:FF:000003">
    <property type="entry name" value="Diaminopimelate decarboxylase"/>
    <property type="match status" value="1"/>
</dbReference>
<comment type="catalytic activity">
    <reaction evidence="7">
        <text>meso-2,6-diaminopimelate + H(+) = L-lysine + CO2</text>
        <dbReference type="Rhea" id="RHEA:15101"/>
        <dbReference type="ChEBI" id="CHEBI:15378"/>
        <dbReference type="ChEBI" id="CHEBI:16526"/>
        <dbReference type="ChEBI" id="CHEBI:32551"/>
        <dbReference type="ChEBI" id="CHEBI:57791"/>
        <dbReference type="EC" id="4.1.1.20"/>
    </reaction>
</comment>
<dbReference type="InterPro" id="IPR022644">
    <property type="entry name" value="De-COase2_N"/>
</dbReference>
<dbReference type="Proteomes" id="UP000249248">
    <property type="component" value="Unassembled WGS sequence"/>
</dbReference>
<gene>
    <name evidence="9" type="primary">lysA</name>
    <name evidence="9" type="ORF">DNU06_04645</name>
</gene>
<dbReference type="InterPro" id="IPR009006">
    <property type="entry name" value="Ala_racemase/Decarboxylase_C"/>
</dbReference>
<comment type="cofactor">
    <cofactor evidence="1 6 7">
        <name>pyridoxal 5'-phosphate</name>
        <dbReference type="ChEBI" id="CHEBI:597326"/>
    </cofactor>
</comment>
<dbReference type="Pfam" id="PF02784">
    <property type="entry name" value="Orn_Arg_deC_N"/>
    <property type="match status" value="1"/>
</dbReference>
<dbReference type="RefSeq" id="WP_111062062.1">
    <property type="nucleotide sequence ID" value="NZ_JBHUCU010000002.1"/>
</dbReference>
<feature type="domain" description="Orn/DAP/Arg decarboxylase 2 N-terminal" evidence="8">
    <location>
        <begin position="22"/>
        <end position="259"/>
    </location>
</feature>
<evidence type="ECO:0000256" key="4">
    <source>
        <dbReference type="ARBA" id="ARBA00023239"/>
    </source>
</evidence>
<feature type="modified residue" description="N6-(pyridoxal phosphate)lysine" evidence="6">
    <location>
        <position position="36"/>
    </location>
</feature>
<dbReference type="EC" id="4.1.1.20" evidence="5 7"/>
<dbReference type="NCBIfam" id="TIGR01048">
    <property type="entry name" value="lysA"/>
    <property type="match status" value="1"/>
</dbReference>
<dbReference type="SUPFAM" id="SSF51419">
    <property type="entry name" value="PLP-binding barrel"/>
    <property type="match status" value="1"/>
</dbReference>
<dbReference type="PANTHER" id="PTHR43727:SF2">
    <property type="entry name" value="GROUP IV DECARBOXYLASE"/>
    <property type="match status" value="1"/>
</dbReference>
<evidence type="ECO:0000256" key="3">
    <source>
        <dbReference type="ARBA" id="ARBA00022898"/>
    </source>
</evidence>
<evidence type="ECO:0000313" key="9">
    <source>
        <dbReference type="EMBL" id="PZE17911.1"/>
    </source>
</evidence>
<evidence type="ECO:0000256" key="5">
    <source>
        <dbReference type="NCBIfam" id="TIGR01048"/>
    </source>
</evidence>
<dbReference type="OrthoDB" id="9802241at2"/>